<gene>
    <name evidence="4" type="ORF">AN477_05140</name>
</gene>
<dbReference type="InterPro" id="IPR006268">
    <property type="entry name" value="DAHP_syn_2"/>
</dbReference>
<dbReference type="InterPro" id="IPR052899">
    <property type="entry name" value="Class-I_DAHP_synthase"/>
</dbReference>
<keyword evidence="5" id="KW-1185">Reference proteome</keyword>
<feature type="domain" description="DAHP synthetase I/KDSA" evidence="2">
    <location>
        <begin position="87"/>
        <end position="325"/>
    </location>
</feature>
<evidence type="ECO:0000313" key="5">
    <source>
        <dbReference type="Proteomes" id="UP000050482"/>
    </source>
</evidence>
<protein>
    <submittedName>
        <fullName evidence="4">3-deoxy-7-phosphoheptulonate synthase</fullName>
    </submittedName>
</protein>
<dbReference type="GO" id="GO:0009073">
    <property type="term" value="P:aromatic amino acid family biosynthetic process"/>
    <property type="evidence" value="ECO:0007669"/>
    <property type="project" value="InterPro"/>
</dbReference>
<dbReference type="Pfam" id="PF18152">
    <property type="entry name" value="DAHP_snth_FXD"/>
    <property type="match status" value="1"/>
</dbReference>
<name>A0A0P9CYP1_9BACL</name>
<evidence type="ECO:0000259" key="3">
    <source>
        <dbReference type="Pfam" id="PF18152"/>
    </source>
</evidence>
<dbReference type="EMBL" id="LJCO01000020">
    <property type="protein sequence ID" value="KPV44870.1"/>
    <property type="molecule type" value="Genomic_DNA"/>
</dbReference>
<dbReference type="InterPro" id="IPR041071">
    <property type="entry name" value="DAHP_snth_FXD"/>
</dbReference>
<dbReference type="Gene3D" id="3.20.20.70">
    <property type="entry name" value="Aldolase class I"/>
    <property type="match status" value="1"/>
</dbReference>
<dbReference type="GO" id="GO:0016740">
    <property type="term" value="F:transferase activity"/>
    <property type="evidence" value="ECO:0007669"/>
    <property type="project" value="UniProtKB-KW"/>
</dbReference>
<feature type="domain" description="DAHP synthase ferredoxin-like" evidence="3">
    <location>
        <begin position="1"/>
        <end position="66"/>
    </location>
</feature>
<dbReference type="PANTHER" id="PTHR43018">
    <property type="entry name" value="PHOSPHO-2-DEHYDRO-3-DEOXYHEPTONATE ALDOLASE"/>
    <property type="match status" value="1"/>
</dbReference>
<dbReference type="SUPFAM" id="SSF51569">
    <property type="entry name" value="Aldolase"/>
    <property type="match status" value="1"/>
</dbReference>
<dbReference type="Pfam" id="PF00793">
    <property type="entry name" value="DAHP_synth_1"/>
    <property type="match status" value="1"/>
</dbReference>
<reference evidence="4 5" key="1">
    <citation type="submission" date="2015-09" db="EMBL/GenBank/DDBJ databases">
        <title>Draft genome sequence of Alicyclobacillus ferrooxydans DSM 22381.</title>
        <authorList>
            <person name="Hemp J."/>
        </authorList>
    </citation>
    <scope>NUCLEOTIDE SEQUENCE [LARGE SCALE GENOMIC DNA]</scope>
    <source>
        <strain evidence="4 5">TC-34</strain>
    </source>
</reference>
<keyword evidence="1" id="KW-0808">Transferase</keyword>
<dbReference type="OrthoDB" id="9780456at2"/>
<proteinExistence type="predicted"/>
<comment type="caution">
    <text evidence="4">The sequence shown here is derived from an EMBL/GenBank/DDBJ whole genome shotgun (WGS) entry which is preliminary data.</text>
</comment>
<dbReference type="PATRIC" id="fig|471514.4.peg.3195"/>
<dbReference type="GO" id="GO:0016832">
    <property type="term" value="F:aldehyde-lyase activity"/>
    <property type="evidence" value="ECO:0007669"/>
    <property type="project" value="InterPro"/>
</dbReference>
<evidence type="ECO:0000256" key="1">
    <source>
        <dbReference type="ARBA" id="ARBA00022679"/>
    </source>
</evidence>
<sequence length="345" mass="37092">MIVVMKEGATVEEVQGVVELLESKGLSAHVSEGAEKTIVGVIGPKDRVRELPLEALAGVEKVVVVSNPFKLASRAFHPQDTLVQVGNSIIGGGAPVVIAGPCSVESREQIIEAAHMVKRAGGQLLRGGAFKPRTSPYSFQGLGEEGLKYLAMAREETGLPVVTEIMDAELLPMMESYVDVLQIGARNMQNYTLLKAVGRSTKPVLLKRGLSATIEEWLMAAEYVLAGGNPNVILCERGIRTFETYTRNTLDLNAVPVVQYLSHLPVLVDPSHGVGNWRYVTAMARAGIAAGANGLIVEVHQNPKEALSDGDQSLTMENFEQLMSEIRRISAAMEPETAGALSRHS</sequence>
<evidence type="ECO:0000259" key="2">
    <source>
        <dbReference type="Pfam" id="PF00793"/>
    </source>
</evidence>
<organism evidence="4 5">
    <name type="scientific">Alicyclobacillus ferrooxydans</name>
    <dbReference type="NCBI Taxonomy" id="471514"/>
    <lineage>
        <taxon>Bacteria</taxon>
        <taxon>Bacillati</taxon>
        <taxon>Bacillota</taxon>
        <taxon>Bacilli</taxon>
        <taxon>Bacillales</taxon>
        <taxon>Alicyclobacillaceae</taxon>
        <taxon>Alicyclobacillus</taxon>
    </lineage>
</organism>
<dbReference type="STRING" id="471514.AN477_05140"/>
<dbReference type="NCBIfam" id="NF009239">
    <property type="entry name" value="PRK12595.1"/>
    <property type="match status" value="1"/>
</dbReference>
<dbReference type="PANTHER" id="PTHR43018:SF1">
    <property type="entry name" value="PROTEIN AROA(G)"/>
    <property type="match status" value="1"/>
</dbReference>
<accession>A0A0P9CYP1</accession>
<dbReference type="AlphaFoldDB" id="A0A0P9CYP1"/>
<dbReference type="NCBIfam" id="TIGR01361">
    <property type="entry name" value="DAHP_synth_Bsub"/>
    <property type="match status" value="1"/>
</dbReference>
<evidence type="ECO:0000313" key="4">
    <source>
        <dbReference type="EMBL" id="KPV44870.1"/>
    </source>
</evidence>
<dbReference type="NCBIfam" id="NF006421">
    <property type="entry name" value="PRK08673.1"/>
    <property type="match status" value="1"/>
</dbReference>
<dbReference type="InterPro" id="IPR013785">
    <property type="entry name" value="Aldolase_TIM"/>
</dbReference>
<dbReference type="Gene3D" id="3.30.70.1140">
    <property type="entry name" value="Phospho-2-dehydro-3-deoxyheptonate aldolase, domain 1"/>
    <property type="match status" value="1"/>
</dbReference>
<dbReference type="Proteomes" id="UP000050482">
    <property type="component" value="Unassembled WGS sequence"/>
</dbReference>
<dbReference type="InterPro" id="IPR006218">
    <property type="entry name" value="DAHP1/KDSA"/>
</dbReference>
<dbReference type="RefSeq" id="WP_054968101.1">
    <property type="nucleotide sequence ID" value="NZ_LJCO01000020.1"/>
</dbReference>